<keyword evidence="3" id="KW-1185">Reference proteome</keyword>
<evidence type="ECO:0000256" key="1">
    <source>
        <dbReference type="SAM" id="MobiDB-lite"/>
    </source>
</evidence>
<gene>
    <name evidence="2" type="ORF">SAMN05421869_1182</name>
</gene>
<feature type="region of interest" description="Disordered" evidence="1">
    <location>
        <begin position="1"/>
        <end position="26"/>
    </location>
</feature>
<dbReference type="Proteomes" id="UP000199202">
    <property type="component" value="Unassembled WGS sequence"/>
</dbReference>
<evidence type="ECO:0000313" key="2">
    <source>
        <dbReference type="EMBL" id="SDK69717.1"/>
    </source>
</evidence>
<dbReference type="AlphaFoldDB" id="A0A1G9E0T0"/>
<protein>
    <submittedName>
        <fullName evidence="2">Uncharacterized protein</fullName>
    </submittedName>
</protein>
<dbReference type="STRING" id="633440.SAMN05421869_1182"/>
<proteinExistence type="predicted"/>
<organism evidence="2 3">
    <name type="scientific">Nonomuraea jiangxiensis</name>
    <dbReference type="NCBI Taxonomy" id="633440"/>
    <lineage>
        <taxon>Bacteria</taxon>
        <taxon>Bacillati</taxon>
        <taxon>Actinomycetota</taxon>
        <taxon>Actinomycetes</taxon>
        <taxon>Streptosporangiales</taxon>
        <taxon>Streptosporangiaceae</taxon>
        <taxon>Nonomuraea</taxon>
    </lineage>
</organism>
<dbReference type="EMBL" id="FNDJ01000018">
    <property type="protein sequence ID" value="SDK69717.1"/>
    <property type="molecule type" value="Genomic_DNA"/>
</dbReference>
<evidence type="ECO:0000313" key="3">
    <source>
        <dbReference type="Proteomes" id="UP000199202"/>
    </source>
</evidence>
<name>A0A1G9E0T0_9ACTN</name>
<sequence>MVFRYSGAGSGHAWRRGGSPSAGVLDAQSVKGADTVGEDSRGYDAGNYLGLDVMPGWVDQCWLRVVRPGELTS</sequence>
<accession>A0A1G9E0T0</accession>
<reference evidence="2 3" key="1">
    <citation type="submission" date="2016-10" db="EMBL/GenBank/DDBJ databases">
        <authorList>
            <person name="de Groot N.N."/>
        </authorList>
    </citation>
    <scope>NUCLEOTIDE SEQUENCE [LARGE SCALE GENOMIC DNA]</scope>
    <source>
        <strain evidence="2 3">CGMCC 4.6533</strain>
    </source>
</reference>